<dbReference type="AlphaFoldDB" id="A0A067QDL9"/>
<dbReference type="OrthoDB" id="8062037at2759"/>
<evidence type="ECO:0000313" key="3">
    <source>
        <dbReference type="Proteomes" id="UP000027265"/>
    </source>
</evidence>
<gene>
    <name evidence="2" type="ORF">JAAARDRAFT_52239</name>
</gene>
<proteinExistence type="predicted"/>
<dbReference type="EMBL" id="KL197709">
    <property type="protein sequence ID" value="KDQ64265.1"/>
    <property type="molecule type" value="Genomic_DNA"/>
</dbReference>
<evidence type="ECO:0000256" key="1">
    <source>
        <dbReference type="SAM" id="MobiDB-lite"/>
    </source>
</evidence>
<dbReference type="HOGENOM" id="CLU_091767_0_0_1"/>
<sequence length="298" mass="32455">MSDFAHFSDIPLSPKDRIRLAISTLPNLSTDSIPIDDSCPICLVSFRCLVDCGTSTAPTSILRPEIAESEKLETFGDVANEWAAEEEDLENARGVTRLDGCGHVFCRKDLIVWISSFHGTCPTCRHTFLDIRPPSDSDDESSDGGEYIPHTNPSSDFEDEDDLDLDLELEAEVDYEGTDQEDAWSGGVGGSDDSAWGFEDGEHDTGELDLDLEGAEGMVLDEGEVREVENFECGEYMWDESMEGYEDVNWDDGLTDGDTMSEGELASGGSELGGMDDDAAIRDADTSGEAAETVEEPK</sequence>
<dbReference type="STRING" id="933084.A0A067QDL9"/>
<feature type="region of interest" description="Disordered" evidence="1">
    <location>
        <begin position="132"/>
        <end position="161"/>
    </location>
</feature>
<dbReference type="Gene3D" id="3.30.40.10">
    <property type="entry name" value="Zinc/RING finger domain, C3HC4 (zinc finger)"/>
    <property type="match status" value="1"/>
</dbReference>
<evidence type="ECO:0008006" key="4">
    <source>
        <dbReference type="Google" id="ProtNLM"/>
    </source>
</evidence>
<dbReference type="InParanoid" id="A0A067QDL9"/>
<keyword evidence="3" id="KW-1185">Reference proteome</keyword>
<dbReference type="Proteomes" id="UP000027265">
    <property type="component" value="Unassembled WGS sequence"/>
</dbReference>
<dbReference type="SUPFAM" id="SSF57850">
    <property type="entry name" value="RING/U-box"/>
    <property type="match status" value="1"/>
</dbReference>
<dbReference type="InterPro" id="IPR013083">
    <property type="entry name" value="Znf_RING/FYVE/PHD"/>
</dbReference>
<name>A0A067QDL9_9AGAM</name>
<accession>A0A067QDL9</accession>
<feature type="compositionally biased region" description="Acidic residues" evidence="1">
    <location>
        <begin position="247"/>
        <end position="261"/>
    </location>
</feature>
<reference evidence="3" key="1">
    <citation type="journal article" date="2014" name="Proc. Natl. Acad. Sci. U.S.A.">
        <title>Extensive sampling of basidiomycete genomes demonstrates inadequacy of the white-rot/brown-rot paradigm for wood decay fungi.</title>
        <authorList>
            <person name="Riley R."/>
            <person name="Salamov A.A."/>
            <person name="Brown D.W."/>
            <person name="Nagy L.G."/>
            <person name="Floudas D."/>
            <person name="Held B.W."/>
            <person name="Levasseur A."/>
            <person name="Lombard V."/>
            <person name="Morin E."/>
            <person name="Otillar R."/>
            <person name="Lindquist E.A."/>
            <person name="Sun H."/>
            <person name="LaButti K.M."/>
            <person name="Schmutz J."/>
            <person name="Jabbour D."/>
            <person name="Luo H."/>
            <person name="Baker S.E."/>
            <person name="Pisabarro A.G."/>
            <person name="Walton J.D."/>
            <person name="Blanchette R.A."/>
            <person name="Henrissat B."/>
            <person name="Martin F."/>
            <person name="Cullen D."/>
            <person name="Hibbett D.S."/>
            <person name="Grigoriev I.V."/>
        </authorList>
    </citation>
    <scope>NUCLEOTIDE SEQUENCE [LARGE SCALE GENOMIC DNA]</scope>
    <source>
        <strain evidence="3">MUCL 33604</strain>
    </source>
</reference>
<evidence type="ECO:0000313" key="2">
    <source>
        <dbReference type="EMBL" id="KDQ64265.1"/>
    </source>
</evidence>
<feature type="region of interest" description="Disordered" evidence="1">
    <location>
        <begin position="247"/>
        <end position="298"/>
    </location>
</feature>
<organism evidence="2 3">
    <name type="scientific">Jaapia argillacea MUCL 33604</name>
    <dbReference type="NCBI Taxonomy" id="933084"/>
    <lineage>
        <taxon>Eukaryota</taxon>
        <taxon>Fungi</taxon>
        <taxon>Dikarya</taxon>
        <taxon>Basidiomycota</taxon>
        <taxon>Agaricomycotina</taxon>
        <taxon>Agaricomycetes</taxon>
        <taxon>Agaricomycetidae</taxon>
        <taxon>Jaapiales</taxon>
        <taxon>Jaapiaceae</taxon>
        <taxon>Jaapia</taxon>
    </lineage>
</organism>
<protein>
    <recommendedName>
        <fullName evidence="4">RING-type domain-containing protein</fullName>
    </recommendedName>
</protein>